<dbReference type="InterPro" id="IPR050942">
    <property type="entry name" value="F-box_BR-signaling"/>
</dbReference>
<comment type="caution">
    <text evidence="3">The sequence shown here is derived from an EMBL/GenBank/DDBJ whole genome shotgun (WGS) entry which is preliminary data.</text>
</comment>
<name>A0AAE0CU78_9ROSI</name>
<dbReference type="AlphaFoldDB" id="A0AAE0CU78"/>
<sequence>MAEVDVNDVVEGIGKQLKLSEDSLVPWLMLLKFCIPGFLFLLFQFALFKGMAIWYRIDILEEIAKQIKLPEDLVVFSGVCRLWRYAASKKNFRFRANVVPWLMLPPKEKGSDVRSFFSLSKGMSRQINLPDAERNKCFSSKGWLMVIYKDWSMYLLHPFSSLRIELPHIKTFHNWKALSTRYVAVSFIQKFVLSTGPSLESEDYTLVVIYGSTGKLAYFRPGFKTWIAIDSCQHTYSDVIYCRGMFYAIDVGGGITVIDIRSDNTVAAKRVVADLPLELVPREFWTKFYLVESAGKFLVVGRKFHYRITDYGTTAFRVVEVELSRNQNEWSPVKNLGNRALFVGDNSSLSVQVFDNSNFKPNRIYFTEDWRELYFCRHYPEGVGRDMGIYNLQDGSIERIETSFIHRCKCSLYHAFNPPMWVEESFQ</sequence>
<keyword evidence="4" id="KW-1185">Reference proteome</keyword>
<dbReference type="EMBL" id="JANJYI010000001">
    <property type="protein sequence ID" value="KAK2663730.1"/>
    <property type="molecule type" value="Genomic_DNA"/>
</dbReference>
<proteinExistence type="predicted"/>
<dbReference type="InterPro" id="IPR005174">
    <property type="entry name" value="KIB1-4_b-propeller"/>
</dbReference>
<dbReference type="Proteomes" id="UP001280121">
    <property type="component" value="Unassembled WGS sequence"/>
</dbReference>
<evidence type="ECO:0000313" key="4">
    <source>
        <dbReference type="Proteomes" id="UP001280121"/>
    </source>
</evidence>
<keyword evidence="1" id="KW-0472">Membrane</keyword>
<protein>
    <recommendedName>
        <fullName evidence="2">KIB1-4 beta-propeller domain-containing protein</fullName>
    </recommendedName>
</protein>
<evidence type="ECO:0000256" key="1">
    <source>
        <dbReference type="SAM" id="Phobius"/>
    </source>
</evidence>
<reference evidence="3" key="1">
    <citation type="journal article" date="2023" name="Plant J.">
        <title>Genome sequences and population genomics provide insights into the demographic history, inbreeding, and mutation load of two 'living fossil' tree species of Dipteronia.</title>
        <authorList>
            <person name="Feng Y."/>
            <person name="Comes H.P."/>
            <person name="Chen J."/>
            <person name="Zhu S."/>
            <person name="Lu R."/>
            <person name="Zhang X."/>
            <person name="Li P."/>
            <person name="Qiu J."/>
            <person name="Olsen K.M."/>
            <person name="Qiu Y."/>
        </authorList>
    </citation>
    <scope>NUCLEOTIDE SEQUENCE</scope>
    <source>
        <strain evidence="3">KIB01</strain>
    </source>
</reference>
<keyword evidence="1" id="KW-0812">Transmembrane</keyword>
<dbReference type="PANTHER" id="PTHR44259">
    <property type="entry name" value="OS07G0183000 PROTEIN-RELATED"/>
    <property type="match status" value="1"/>
</dbReference>
<gene>
    <name evidence="3" type="ORF">Ddye_002304</name>
</gene>
<evidence type="ECO:0000259" key="2">
    <source>
        <dbReference type="Pfam" id="PF03478"/>
    </source>
</evidence>
<keyword evidence="1" id="KW-1133">Transmembrane helix</keyword>
<organism evidence="3 4">
    <name type="scientific">Dipteronia dyeriana</name>
    <dbReference type="NCBI Taxonomy" id="168575"/>
    <lineage>
        <taxon>Eukaryota</taxon>
        <taxon>Viridiplantae</taxon>
        <taxon>Streptophyta</taxon>
        <taxon>Embryophyta</taxon>
        <taxon>Tracheophyta</taxon>
        <taxon>Spermatophyta</taxon>
        <taxon>Magnoliopsida</taxon>
        <taxon>eudicotyledons</taxon>
        <taxon>Gunneridae</taxon>
        <taxon>Pentapetalae</taxon>
        <taxon>rosids</taxon>
        <taxon>malvids</taxon>
        <taxon>Sapindales</taxon>
        <taxon>Sapindaceae</taxon>
        <taxon>Hippocastanoideae</taxon>
        <taxon>Acereae</taxon>
        <taxon>Dipteronia</taxon>
    </lineage>
</organism>
<dbReference type="PANTHER" id="PTHR44259:SF108">
    <property type="entry name" value="F-BOX PROTEIN SKIP23-LIKE"/>
    <property type="match status" value="1"/>
</dbReference>
<feature type="domain" description="KIB1-4 beta-propeller" evidence="2">
    <location>
        <begin position="116"/>
        <end position="391"/>
    </location>
</feature>
<evidence type="ECO:0000313" key="3">
    <source>
        <dbReference type="EMBL" id="KAK2663730.1"/>
    </source>
</evidence>
<feature type="transmembrane region" description="Helical" evidence="1">
    <location>
        <begin position="27"/>
        <end position="48"/>
    </location>
</feature>
<dbReference type="Pfam" id="PF03478">
    <property type="entry name" value="Beta-prop_KIB1-4"/>
    <property type="match status" value="1"/>
</dbReference>
<accession>A0AAE0CU78</accession>